<dbReference type="EMBL" id="JANKHO010000353">
    <property type="protein sequence ID" value="KAJ3511037.1"/>
    <property type="molecule type" value="Genomic_DNA"/>
</dbReference>
<feature type="compositionally biased region" description="Polar residues" evidence="3">
    <location>
        <begin position="173"/>
        <end position="187"/>
    </location>
</feature>
<dbReference type="GO" id="GO:0005198">
    <property type="term" value="F:structural molecule activity"/>
    <property type="evidence" value="ECO:0007669"/>
    <property type="project" value="TreeGrafter"/>
</dbReference>
<evidence type="ECO:0000313" key="5">
    <source>
        <dbReference type="EMBL" id="KAJ3511037.1"/>
    </source>
</evidence>
<dbReference type="SUPFAM" id="SSF47370">
    <property type="entry name" value="Bromodomain"/>
    <property type="match status" value="1"/>
</dbReference>
<dbReference type="GO" id="GO:0006357">
    <property type="term" value="P:regulation of transcription by RNA polymerase II"/>
    <property type="evidence" value="ECO:0007669"/>
    <property type="project" value="TreeGrafter"/>
</dbReference>
<protein>
    <recommendedName>
        <fullName evidence="4">Bromo domain-containing protein</fullName>
    </recommendedName>
</protein>
<evidence type="ECO:0000259" key="4">
    <source>
        <dbReference type="PROSITE" id="PS50014"/>
    </source>
</evidence>
<feature type="region of interest" description="Disordered" evidence="3">
    <location>
        <begin position="171"/>
        <end position="203"/>
    </location>
</feature>
<feature type="domain" description="Bromo" evidence="4">
    <location>
        <begin position="58"/>
        <end position="128"/>
    </location>
</feature>
<organism evidence="5 6">
    <name type="scientific">Agrocybe chaxingu</name>
    <dbReference type="NCBI Taxonomy" id="84603"/>
    <lineage>
        <taxon>Eukaryota</taxon>
        <taxon>Fungi</taxon>
        <taxon>Dikarya</taxon>
        <taxon>Basidiomycota</taxon>
        <taxon>Agaricomycotina</taxon>
        <taxon>Agaricomycetes</taxon>
        <taxon>Agaricomycetidae</taxon>
        <taxon>Agaricales</taxon>
        <taxon>Agaricineae</taxon>
        <taxon>Strophariaceae</taxon>
        <taxon>Agrocybe</taxon>
    </lineage>
</organism>
<dbReference type="Proteomes" id="UP001148786">
    <property type="component" value="Unassembled WGS sequence"/>
</dbReference>
<reference evidence="5" key="1">
    <citation type="submission" date="2022-07" db="EMBL/GenBank/DDBJ databases">
        <title>Genome Sequence of Agrocybe chaxingu.</title>
        <authorList>
            <person name="Buettner E."/>
        </authorList>
    </citation>
    <scope>NUCLEOTIDE SEQUENCE</scope>
    <source>
        <strain evidence="5">MP-N11</strain>
    </source>
</reference>
<dbReference type="PANTHER" id="PTHR47343:SF1">
    <property type="entry name" value="TRANSCRIPTIONAL ACTIVATOR SPT7"/>
    <property type="match status" value="1"/>
</dbReference>
<feature type="region of interest" description="Disordered" evidence="3">
    <location>
        <begin position="264"/>
        <end position="285"/>
    </location>
</feature>
<gene>
    <name evidence="5" type="ORF">NLJ89_g4335</name>
</gene>
<dbReference type="InterPro" id="IPR018359">
    <property type="entry name" value="Bromodomain_CS"/>
</dbReference>
<evidence type="ECO:0000256" key="2">
    <source>
        <dbReference type="PROSITE-ProRule" id="PRU00035"/>
    </source>
</evidence>
<dbReference type="Gene3D" id="1.20.920.10">
    <property type="entry name" value="Bromodomain-like"/>
    <property type="match status" value="1"/>
</dbReference>
<accession>A0A9W8MY25</accession>
<dbReference type="GO" id="GO:0046695">
    <property type="term" value="C:SLIK (SAGA-like) complex"/>
    <property type="evidence" value="ECO:0007669"/>
    <property type="project" value="InterPro"/>
</dbReference>
<feature type="compositionally biased region" description="Gly residues" evidence="3">
    <location>
        <begin position="392"/>
        <end position="401"/>
    </location>
</feature>
<dbReference type="PRINTS" id="PR00503">
    <property type="entry name" value="BROMODOMAIN"/>
</dbReference>
<sequence length="438" mass="47951">MNNLLRTLTESQVKPAADLRLLLTSVKEARRQSYDTKLADPFYDSLEGLLVDLKTITIDNRDAEAFLKPVSRAEVPDYYDVISNAMDFQTMLKKVKQKQYKSKREFKDDLDLIWSNCYTYNASENHPLRQCANRLRVKAERLLMHITDRKERWDPAIPSDLPSPTGVARVKINGTNGHMNGRSSHTRSPSLPQPSTPTSSLAKHSYTIGSRLRHGTSFQDSTAIIRTPEGMATFRDLDTQTGSFQPPNTLASALRDMAITVEYESDSETPADDSYGGRTGRAAGEQAQIRARYTVPYPTPIPDERNDVSQLWWGAVQSDALLANGLPDQTYQTAQASEGGAAIEPKVSPGDDECQHQDDAESAAHTCEVRGAECSDGAPEEDENGETPAPGYGTGMVGGAGPSTSRLPLPMQQGIGFGVGLALDDDVVDDKIDEARGQ</sequence>
<dbReference type="GO" id="GO:0000124">
    <property type="term" value="C:SAGA complex"/>
    <property type="evidence" value="ECO:0007669"/>
    <property type="project" value="InterPro"/>
</dbReference>
<dbReference type="InterPro" id="IPR001487">
    <property type="entry name" value="Bromodomain"/>
</dbReference>
<dbReference type="Pfam" id="PF00439">
    <property type="entry name" value="Bromodomain"/>
    <property type="match status" value="1"/>
</dbReference>
<name>A0A9W8MY25_9AGAR</name>
<evidence type="ECO:0000313" key="6">
    <source>
        <dbReference type="Proteomes" id="UP001148786"/>
    </source>
</evidence>
<dbReference type="OrthoDB" id="21449at2759"/>
<dbReference type="InterPro" id="IPR037782">
    <property type="entry name" value="Spt7"/>
</dbReference>
<dbReference type="PROSITE" id="PS50014">
    <property type="entry name" value="BROMODOMAIN_2"/>
    <property type="match status" value="1"/>
</dbReference>
<keyword evidence="6" id="KW-1185">Reference proteome</keyword>
<dbReference type="PROSITE" id="PS00633">
    <property type="entry name" value="BROMODOMAIN_1"/>
    <property type="match status" value="1"/>
</dbReference>
<dbReference type="GO" id="GO:0006325">
    <property type="term" value="P:chromatin organization"/>
    <property type="evidence" value="ECO:0007669"/>
    <property type="project" value="UniProtKB-ARBA"/>
</dbReference>
<dbReference type="InterPro" id="IPR036427">
    <property type="entry name" value="Bromodomain-like_sf"/>
</dbReference>
<evidence type="ECO:0000256" key="1">
    <source>
        <dbReference type="ARBA" id="ARBA00023117"/>
    </source>
</evidence>
<dbReference type="AlphaFoldDB" id="A0A9W8MY25"/>
<evidence type="ECO:0000256" key="3">
    <source>
        <dbReference type="SAM" id="MobiDB-lite"/>
    </source>
</evidence>
<keyword evidence="1 2" id="KW-0103">Bromodomain</keyword>
<dbReference type="PANTHER" id="PTHR47343">
    <property type="entry name" value="TRANSCRIPTIONAL ACTIVATOR SPT7"/>
    <property type="match status" value="1"/>
</dbReference>
<dbReference type="SMART" id="SM00297">
    <property type="entry name" value="BROMO"/>
    <property type="match status" value="1"/>
</dbReference>
<feature type="region of interest" description="Disordered" evidence="3">
    <location>
        <begin position="333"/>
        <end position="411"/>
    </location>
</feature>
<comment type="caution">
    <text evidence="5">The sequence shown here is derived from an EMBL/GenBank/DDBJ whole genome shotgun (WGS) entry which is preliminary data.</text>
</comment>
<proteinExistence type="predicted"/>